<name>A0AAQ5ZVS2_AMPOC</name>
<proteinExistence type="predicted"/>
<reference evidence="1" key="2">
    <citation type="submission" date="2025-08" db="UniProtKB">
        <authorList>
            <consortium name="Ensembl"/>
        </authorList>
    </citation>
    <scope>IDENTIFICATION</scope>
</reference>
<sequence>MDNLFLKNVGPPLIVDRPLARFRHGQPRSREDRQQMASGIGEEPVPFWWMSHSSSPPTTWKSQEGGALKMGHCLQQKHFIPTKCAYKYLHFNTTPLHLETSVFIKCLGSLHLCNLI</sequence>
<accession>A0AAQ5ZVS2</accession>
<organism evidence="1 2">
    <name type="scientific">Amphiprion ocellaris</name>
    <name type="common">Clown anemonefish</name>
    <dbReference type="NCBI Taxonomy" id="80972"/>
    <lineage>
        <taxon>Eukaryota</taxon>
        <taxon>Metazoa</taxon>
        <taxon>Chordata</taxon>
        <taxon>Craniata</taxon>
        <taxon>Vertebrata</taxon>
        <taxon>Euteleostomi</taxon>
        <taxon>Actinopterygii</taxon>
        <taxon>Neopterygii</taxon>
        <taxon>Teleostei</taxon>
        <taxon>Neoteleostei</taxon>
        <taxon>Acanthomorphata</taxon>
        <taxon>Ovalentaria</taxon>
        <taxon>Pomacentridae</taxon>
        <taxon>Amphiprion</taxon>
    </lineage>
</organism>
<dbReference type="Proteomes" id="UP001501940">
    <property type="component" value="Chromosome 9"/>
</dbReference>
<dbReference type="AlphaFoldDB" id="A0AAQ5ZVS2"/>
<reference evidence="1 2" key="1">
    <citation type="submission" date="2022-01" db="EMBL/GenBank/DDBJ databases">
        <title>A chromosome-scale genome assembly of the false clownfish, Amphiprion ocellaris.</title>
        <authorList>
            <person name="Ryu T."/>
        </authorList>
    </citation>
    <scope>NUCLEOTIDE SEQUENCE [LARGE SCALE GENOMIC DNA]</scope>
</reference>
<evidence type="ECO:0000313" key="2">
    <source>
        <dbReference type="Proteomes" id="UP001501940"/>
    </source>
</evidence>
<protein>
    <submittedName>
        <fullName evidence="1">Uncharacterized protein</fullName>
    </submittedName>
</protein>
<reference evidence="1" key="3">
    <citation type="submission" date="2025-09" db="UniProtKB">
        <authorList>
            <consortium name="Ensembl"/>
        </authorList>
    </citation>
    <scope>IDENTIFICATION</scope>
</reference>
<dbReference type="Ensembl" id="ENSAOCT00000052301.1">
    <property type="protein sequence ID" value="ENSAOCP00000069159.1"/>
    <property type="gene ID" value="ENSAOCG00000025133.1"/>
</dbReference>
<keyword evidence="2" id="KW-1185">Reference proteome</keyword>
<evidence type="ECO:0000313" key="1">
    <source>
        <dbReference type="Ensembl" id="ENSAOCP00000069159.1"/>
    </source>
</evidence>